<dbReference type="PANTHER" id="PTHR38687:SF1">
    <property type="entry name" value="CELL DIVISION PROTEIN DEDD"/>
    <property type="match status" value="1"/>
</dbReference>
<proteinExistence type="predicted"/>
<evidence type="ECO:0000256" key="2">
    <source>
        <dbReference type="SAM" id="Phobius"/>
    </source>
</evidence>
<dbReference type="InterPro" id="IPR052521">
    <property type="entry name" value="Cell_div_SPOR-domain"/>
</dbReference>
<sequence length="236" mass="24660">MADAPISEELTALKKRARRRLVGAVALVLIALIVLWTVMDDQPPQSLVQESVAIVSSKPALAGTVQPDPVMPPAELPADQIEPPAPSAEPLQDTPAPAAVKPAEAKPVNKPEPKPVEKPAEKPVEKPPLKPAPTVKDPAKLLDGLEDDLAKQAAKHVDKPTGKFFLQIGAFADATKASALQSKAKAAGVNVHTEAVKTEKGELTRLRAGPYASRDLAEQAHGKLAAAGVSSNIVGK</sequence>
<keyword evidence="2" id="KW-0812">Transmembrane</keyword>
<dbReference type="Proteomes" id="UP000186513">
    <property type="component" value="Unassembled WGS sequence"/>
</dbReference>
<feature type="transmembrane region" description="Helical" evidence="2">
    <location>
        <begin position="21"/>
        <end position="39"/>
    </location>
</feature>
<feature type="domain" description="SPOR" evidence="3">
    <location>
        <begin position="158"/>
        <end position="236"/>
    </location>
</feature>
<reference evidence="4 5" key="1">
    <citation type="submission" date="2016-11" db="EMBL/GenBank/DDBJ databases">
        <authorList>
            <person name="Jaros S."/>
            <person name="Januszkiewicz K."/>
            <person name="Wedrychowicz H."/>
        </authorList>
    </citation>
    <scope>NUCLEOTIDE SEQUENCE [LARGE SCALE GENOMIC DNA]</scope>
    <source>
        <strain evidence="4 5">DSM 18899</strain>
    </source>
</reference>
<feature type="compositionally biased region" description="Basic and acidic residues" evidence="1">
    <location>
        <begin position="103"/>
        <end position="128"/>
    </location>
</feature>
<dbReference type="SUPFAM" id="SSF110997">
    <property type="entry name" value="Sporulation related repeat"/>
    <property type="match status" value="1"/>
</dbReference>
<accession>A0A1K2HEC7</accession>
<dbReference type="Pfam" id="PF05036">
    <property type="entry name" value="SPOR"/>
    <property type="match status" value="1"/>
</dbReference>
<protein>
    <submittedName>
        <fullName evidence="4">DedD protein</fullName>
    </submittedName>
</protein>
<gene>
    <name evidence="4" type="ORF">SAMN02745887_01484</name>
</gene>
<name>A0A1K2HEC7_9NEIS</name>
<evidence type="ECO:0000256" key="1">
    <source>
        <dbReference type="SAM" id="MobiDB-lite"/>
    </source>
</evidence>
<dbReference type="GO" id="GO:0032153">
    <property type="term" value="C:cell division site"/>
    <property type="evidence" value="ECO:0007669"/>
    <property type="project" value="TreeGrafter"/>
</dbReference>
<feature type="region of interest" description="Disordered" evidence="1">
    <location>
        <begin position="64"/>
        <end position="139"/>
    </location>
</feature>
<dbReference type="GO" id="GO:0032506">
    <property type="term" value="P:cytokinetic process"/>
    <property type="evidence" value="ECO:0007669"/>
    <property type="project" value="TreeGrafter"/>
</dbReference>
<dbReference type="GO" id="GO:0030428">
    <property type="term" value="C:cell septum"/>
    <property type="evidence" value="ECO:0007669"/>
    <property type="project" value="TreeGrafter"/>
</dbReference>
<dbReference type="InterPro" id="IPR007730">
    <property type="entry name" value="SPOR-like_dom"/>
</dbReference>
<dbReference type="EMBL" id="FPKR01000005">
    <property type="protein sequence ID" value="SFZ75164.1"/>
    <property type="molecule type" value="Genomic_DNA"/>
</dbReference>
<dbReference type="GO" id="GO:0042834">
    <property type="term" value="F:peptidoglycan binding"/>
    <property type="evidence" value="ECO:0007669"/>
    <property type="project" value="InterPro"/>
</dbReference>
<dbReference type="OrthoDB" id="8563804at2"/>
<dbReference type="PROSITE" id="PS51724">
    <property type="entry name" value="SPOR"/>
    <property type="match status" value="1"/>
</dbReference>
<dbReference type="RefSeq" id="WP_072428009.1">
    <property type="nucleotide sequence ID" value="NZ_FPKR01000005.1"/>
</dbReference>
<dbReference type="PANTHER" id="PTHR38687">
    <property type="entry name" value="CELL DIVISION PROTEIN DEDD-RELATED"/>
    <property type="match status" value="1"/>
</dbReference>
<evidence type="ECO:0000313" key="5">
    <source>
        <dbReference type="Proteomes" id="UP000186513"/>
    </source>
</evidence>
<keyword evidence="5" id="KW-1185">Reference proteome</keyword>
<evidence type="ECO:0000313" key="4">
    <source>
        <dbReference type="EMBL" id="SFZ75164.1"/>
    </source>
</evidence>
<evidence type="ECO:0000259" key="3">
    <source>
        <dbReference type="PROSITE" id="PS51724"/>
    </source>
</evidence>
<dbReference type="AlphaFoldDB" id="A0A1K2HEC7"/>
<organism evidence="4 5">
    <name type="scientific">Chitinimonas taiwanensis DSM 18899</name>
    <dbReference type="NCBI Taxonomy" id="1121279"/>
    <lineage>
        <taxon>Bacteria</taxon>
        <taxon>Pseudomonadati</taxon>
        <taxon>Pseudomonadota</taxon>
        <taxon>Betaproteobacteria</taxon>
        <taxon>Neisseriales</taxon>
        <taxon>Chitinibacteraceae</taxon>
        <taxon>Chitinimonas</taxon>
    </lineage>
</organism>
<dbReference type="InterPro" id="IPR036680">
    <property type="entry name" value="SPOR-like_sf"/>
</dbReference>
<keyword evidence="2" id="KW-1133">Transmembrane helix</keyword>
<dbReference type="Gene3D" id="3.30.70.1070">
    <property type="entry name" value="Sporulation related repeat"/>
    <property type="match status" value="1"/>
</dbReference>
<keyword evidence="2" id="KW-0472">Membrane</keyword>
<dbReference type="STRING" id="1121279.SAMN02745887_01484"/>